<sequence>MKPIHPIAQAEMLVEVAIARVLSEFLSIEDLLRLVGEAARIAQQWPARSCVASPSAEAINETAALSELLAHRASRLVPGAQCLQRALAGRVWLARRGIASEIVVGFRKRGVLEGHAWLEVMSPDGLIELFNNADDGYRESFREVAA</sequence>
<dbReference type="KEGG" id="bsed:DN745_00975"/>
<organism evidence="2 3">
    <name type="scientific">Bradymonas sediminis</name>
    <dbReference type="NCBI Taxonomy" id="1548548"/>
    <lineage>
        <taxon>Bacteria</taxon>
        <taxon>Deltaproteobacteria</taxon>
        <taxon>Bradymonadales</taxon>
        <taxon>Bradymonadaceae</taxon>
        <taxon>Bradymonas</taxon>
    </lineage>
</organism>
<dbReference type="AlphaFoldDB" id="A0A2Z4FH78"/>
<evidence type="ECO:0000259" key="1">
    <source>
        <dbReference type="Pfam" id="PF13471"/>
    </source>
</evidence>
<dbReference type="Proteomes" id="UP000249799">
    <property type="component" value="Chromosome"/>
</dbReference>
<feature type="domain" description="Microcin J25-processing protein McjB C-terminal" evidence="1">
    <location>
        <begin position="54"/>
        <end position="120"/>
    </location>
</feature>
<reference evidence="2 3" key="1">
    <citation type="submission" date="2018-06" db="EMBL/GenBank/DDBJ databases">
        <title>Lujinxingia sediminis gen. nov. sp. nov., a new facultative anaerobic member of the class Deltaproteobacteria, and proposal of Lujinxingaceae fam. nov.</title>
        <authorList>
            <person name="Guo L.-Y."/>
            <person name="Li C.-M."/>
            <person name="Wang S."/>
            <person name="Du Z.-J."/>
        </authorList>
    </citation>
    <scope>NUCLEOTIDE SEQUENCE [LARGE SCALE GENOMIC DNA]</scope>
    <source>
        <strain evidence="2 3">FA350</strain>
    </source>
</reference>
<evidence type="ECO:0000313" key="3">
    <source>
        <dbReference type="Proteomes" id="UP000249799"/>
    </source>
</evidence>
<gene>
    <name evidence="2" type="ORF">DN745_00975</name>
</gene>
<dbReference type="OrthoDB" id="7569774at2"/>
<dbReference type="InterPro" id="IPR032708">
    <property type="entry name" value="McjB_C"/>
</dbReference>
<proteinExistence type="predicted"/>
<accession>A0A2Z4FH78</accession>
<protein>
    <submittedName>
        <fullName evidence="2">Lasso peptide biosynthesis B2 protein</fullName>
    </submittedName>
</protein>
<dbReference type="NCBIfam" id="NF033537">
    <property type="entry name" value="lasso_biosyn_B2"/>
    <property type="match status" value="1"/>
</dbReference>
<name>A0A2Z4FH78_9DELT</name>
<dbReference type="Pfam" id="PF13471">
    <property type="entry name" value="Transglut_core3"/>
    <property type="match status" value="1"/>
</dbReference>
<evidence type="ECO:0000313" key="2">
    <source>
        <dbReference type="EMBL" id="AWV87976.1"/>
    </source>
</evidence>
<dbReference type="RefSeq" id="WP_111331306.1">
    <property type="nucleotide sequence ID" value="NZ_CP030032.1"/>
</dbReference>
<dbReference type="InterPro" id="IPR053521">
    <property type="entry name" value="McjB-like"/>
</dbReference>
<dbReference type="EMBL" id="CP030032">
    <property type="protein sequence ID" value="AWV87976.1"/>
    <property type="molecule type" value="Genomic_DNA"/>
</dbReference>
<keyword evidence="3" id="KW-1185">Reference proteome</keyword>